<dbReference type="GeneID" id="54488062"/>
<name>A0A6A6W4Z9_9PEZI</name>
<protein>
    <submittedName>
        <fullName evidence="1">Uncharacterized protein</fullName>
    </submittedName>
</protein>
<dbReference type="Proteomes" id="UP000799437">
    <property type="component" value="Unassembled WGS sequence"/>
</dbReference>
<dbReference type="AlphaFoldDB" id="A0A6A6W4Z9"/>
<reference evidence="1" key="1">
    <citation type="journal article" date="2020" name="Stud. Mycol.">
        <title>101 Dothideomycetes genomes: a test case for predicting lifestyles and emergence of pathogens.</title>
        <authorList>
            <person name="Haridas S."/>
            <person name="Albert R."/>
            <person name="Binder M."/>
            <person name="Bloem J."/>
            <person name="Labutti K."/>
            <person name="Salamov A."/>
            <person name="Andreopoulos B."/>
            <person name="Baker S."/>
            <person name="Barry K."/>
            <person name="Bills G."/>
            <person name="Bluhm B."/>
            <person name="Cannon C."/>
            <person name="Castanera R."/>
            <person name="Culley D."/>
            <person name="Daum C."/>
            <person name="Ezra D."/>
            <person name="Gonzalez J."/>
            <person name="Henrissat B."/>
            <person name="Kuo A."/>
            <person name="Liang C."/>
            <person name="Lipzen A."/>
            <person name="Lutzoni F."/>
            <person name="Magnuson J."/>
            <person name="Mondo S."/>
            <person name="Nolan M."/>
            <person name="Ohm R."/>
            <person name="Pangilinan J."/>
            <person name="Park H.-J."/>
            <person name="Ramirez L."/>
            <person name="Alfaro M."/>
            <person name="Sun H."/>
            <person name="Tritt A."/>
            <person name="Yoshinaga Y."/>
            <person name="Zwiers L.-H."/>
            <person name="Turgeon B."/>
            <person name="Goodwin S."/>
            <person name="Spatafora J."/>
            <person name="Crous P."/>
            <person name="Grigoriev I."/>
        </authorList>
    </citation>
    <scope>NUCLEOTIDE SEQUENCE</scope>
    <source>
        <strain evidence="1">CBS 121739</strain>
    </source>
</reference>
<accession>A0A6A6W4Z9</accession>
<gene>
    <name evidence="1" type="ORF">EJ05DRAFT_500526</name>
</gene>
<evidence type="ECO:0000313" key="1">
    <source>
        <dbReference type="EMBL" id="KAF2758008.1"/>
    </source>
</evidence>
<sequence>MPAVELLYARDVFALTDDELETYLASTSQGVHHEFIVRDPESLFPFPLVFKDRLLAASARLNKKLNTKPVDVMNLTARFLSLETVEPSSRLPHNLRAASGKFSNPSLSSTASTGSTIDEPPCQYALNQEEIAYNELLKDGGRPIFPIENLDFEIQTAESTQGVLAFFYDYRQPSSIDIYRTQLYH</sequence>
<proteinExistence type="predicted"/>
<dbReference type="RefSeq" id="XP_033600459.1">
    <property type="nucleotide sequence ID" value="XM_033747008.1"/>
</dbReference>
<organism evidence="1 2">
    <name type="scientific">Pseudovirgaria hyperparasitica</name>
    <dbReference type="NCBI Taxonomy" id="470096"/>
    <lineage>
        <taxon>Eukaryota</taxon>
        <taxon>Fungi</taxon>
        <taxon>Dikarya</taxon>
        <taxon>Ascomycota</taxon>
        <taxon>Pezizomycotina</taxon>
        <taxon>Dothideomycetes</taxon>
        <taxon>Dothideomycetes incertae sedis</taxon>
        <taxon>Acrospermales</taxon>
        <taxon>Acrospermaceae</taxon>
        <taxon>Pseudovirgaria</taxon>
    </lineage>
</organism>
<evidence type="ECO:0000313" key="2">
    <source>
        <dbReference type="Proteomes" id="UP000799437"/>
    </source>
</evidence>
<keyword evidence="2" id="KW-1185">Reference proteome</keyword>
<dbReference type="EMBL" id="ML996572">
    <property type="protein sequence ID" value="KAF2758008.1"/>
    <property type="molecule type" value="Genomic_DNA"/>
</dbReference>